<evidence type="ECO:0000313" key="3">
    <source>
        <dbReference type="Proteomes" id="UP000029389"/>
    </source>
</evidence>
<evidence type="ECO:0000313" key="4">
    <source>
        <dbReference type="Proteomes" id="UP000264294"/>
    </source>
</evidence>
<dbReference type="AlphaFoldDB" id="A0A090YL63"/>
<reference evidence="1 3" key="1">
    <citation type="submission" date="2014-04" db="EMBL/GenBank/DDBJ databases">
        <authorList>
            <person name="Bishop-Lilly K.A."/>
            <person name="Broomall S.M."/>
            <person name="Chain P.S."/>
            <person name="Chertkov O."/>
            <person name="Coyne S.R."/>
            <person name="Daligault H.E."/>
            <person name="Davenport K.W."/>
            <person name="Erkkila T."/>
            <person name="Frey K.G."/>
            <person name="Gibbons H.S."/>
            <person name="Gu W."/>
            <person name="Jaissle J."/>
            <person name="Johnson S.L."/>
            <person name="Koroleva G.I."/>
            <person name="Ladner J.T."/>
            <person name="Lo C.-C."/>
            <person name="Minogue T.D."/>
            <person name="Munk C."/>
            <person name="Palacios G.F."/>
            <person name="Redden C.L."/>
            <person name="Rosenzweig C.N."/>
            <person name="Scholz M.B."/>
            <person name="Teshima H."/>
            <person name="Xu Y."/>
        </authorList>
    </citation>
    <scope>NUCLEOTIDE SEQUENCE [LARGE SCALE GENOMIC DNA]</scope>
    <source>
        <strain evidence="1 3">BHP</strain>
    </source>
</reference>
<organism evidence="1 3">
    <name type="scientific">Bacillus clarus</name>
    <dbReference type="NCBI Taxonomy" id="2338372"/>
    <lineage>
        <taxon>Bacteria</taxon>
        <taxon>Bacillati</taxon>
        <taxon>Bacillota</taxon>
        <taxon>Bacilli</taxon>
        <taxon>Bacillales</taxon>
        <taxon>Bacillaceae</taxon>
        <taxon>Bacillus</taxon>
        <taxon>Bacillus cereus group</taxon>
    </lineage>
</organism>
<dbReference type="STRING" id="1405.B7492_19495"/>
<comment type="caution">
    <text evidence="1">The sequence shown here is derived from an EMBL/GenBank/DDBJ whole genome shotgun (WGS) entry which is preliminary data.</text>
</comment>
<sequence>MALQHEFVFVSNDKEVLDFEGMDWIETSFLYKKEAKIEECVVLSDEVIVYLLDFIHWMPTYILAKREEGFGIHYYGITKIEQKGAAVAEQLFCLLVSMVSLTPETIELTGSSYQWEDENITDGEYEKYVFDRDTLCLELESFIRLLRRVKGGEGYILHFGI</sequence>
<gene>
    <name evidence="2" type="ORF">D0U04_06180</name>
    <name evidence="1" type="ORF">DJ93_585</name>
</gene>
<name>A0A090YL63_9BACI</name>
<evidence type="ECO:0000313" key="1">
    <source>
        <dbReference type="EMBL" id="KFM99199.1"/>
    </source>
</evidence>
<dbReference type="EMBL" id="QVOD01000005">
    <property type="protein sequence ID" value="RFT67689.1"/>
    <property type="molecule type" value="Genomic_DNA"/>
</dbReference>
<dbReference type="Proteomes" id="UP000029389">
    <property type="component" value="Unassembled WGS sequence"/>
</dbReference>
<evidence type="ECO:0000313" key="2">
    <source>
        <dbReference type="EMBL" id="RFT67689.1"/>
    </source>
</evidence>
<dbReference type="RefSeq" id="WP_042979217.1">
    <property type="nucleotide sequence ID" value="NZ_JMQC01000008.1"/>
</dbReference>
<dbReference type="Proteomes" id="UP000264294">
    <property type="component" value="Unassembled WGS sequence"/>
</dbReference>
<reference evidence="2 4" key="2">
    <citation type="submission" date="2018-08" db="EMBL/GenBank/DDBJ databases">
        <title>Bacillus clarus sp. nov. strain PS00077A.</title>
        <authorList>
            <person name="Mendez Acevedo M."/>
            <person name="Carroll L."/>
            <person name="Mukherjee M."/>
            <person name="Wiedmann M."/>
            <person name="Kovac J."/>
        </authorList>
    </citation>
    <scope>NUCLEOTIDE SEQUENCE [LARGE SCALE GENOMIC DNA]</scope>
    <source>
        <strain evidence="2 4">PS00077A</strain>
    </source>
</reference>
<proteinExistence type="predicted"/>
<dbReference type="EMBL" id="JMQC01000008">
    <property type="protein sequence ID" value="KFM99199.1"/>
    <property type="molecule type" value="Genomic_DNA"/>
</dbReference>
<accession>A0A090YL63</accession>
<dbReference type="PATRIC" id="fig|1405.8.peg.760"/>
<keyword evidence="4" id="KW-1185">Reference proteome</keyword>
<protein>
    <submittedName>
        <fullName evidence="1 2">Coproporphyrinogen III oxidase</fullName>
    </submittedName>
</protein>